<keyword evidence="5" id="KW-1185">Reference proteome</keyword>
<sequence length="477" mass="52760">MLGISRLRRHVPGGASQFVQGGETSSMKEYSTLPTQDMDEDKPLISPSKIKTVDGGKGVNLVRPVEPPVPVLEKLLFFVWTVLLVLNQVWRDFIEKRPFRSVLKSDFTAHYFFLPAGRHDPRVVTSGPYSRIRVKSIPPNVTRRYEEDTDLSIFQESEIINCASNNYGGFTKLEHRSAEVIEAALQKLPFAPAPAALEDKVRAKCAEYMNCDACVTAPSGFSTNRLIFATVAGVARSQGRKLVFLCDRDNHNSMFTGAFFNKEAKVHKFNHDDLTDLEYKLRAYREQDPSALICVAVEGIYSMEGSISLGPALLALKKVYKFALLVDEAHSFMALGSAGRGSFNHWEDLGYDCPLKEVDVMSCMFSKSVGCTGGFGLANGVFAPELRKQGEALKSRGVETLSTVVLLRILNLLSKPKLIQHRMRMLRDKSEYVSRALSEAGFRILSTPGSPIVCFPVEALRMGVALTGGVPPATPLW</sequence>
<reference evidence="4" key="1">
    <citation type="submission" date="2023-03" db="EMBL/GenBank/DDBJ databases">
        <title>Emydomyces testavorans Genome Sequence.</title>
        <authorList>
            <person name="Hoyer L."/>
        </authorList>
    </citation>
    <scope>NUCLEOTIDE SEQUENCE</scope>
    <source>
        <strain evidence="4">16-2883</strain>
    </source>
</reference>
<dbReference type="SUPFAM" id="SSF53383">
    <property type="entry name" value="PLP-dependent transferases"/>
    <property type="match status" value="1"/>
</dbReference>
<evidence type="ECO:0000313" key="5">
    <source>
        <dbReference type="Proteomes" id="UP001219355"/>
    </source>
</evidence>
<dbReference type="GO" id="GO:0030170">
    <property type="term" value="F:pyridoxal phosphate binding"/>
    <property type="evidence" value="ECO:0007669"/>
    <property type="project" value="InterPro"/>
</dbReference>
<proteinExistence type="predicted"/>
<evidence type="ECO:0000256" key="2">
    <source>
        <dbReference type="ARBA" id="ARBA00022679"/>
    </source>
</evidence>
<comment type="cofactor">
    <cofactor evidence="1">
        <name>pyridoxal 5'-phosphate</name>
        <dbReference type="ChEBI" id="CHEBI:597326"/>
    </cofactor>
</comment>
<dbReference type="Pfam" id="PF00155">
    <property type="entry name" value="Aminotran_1_2"/>
    <property type="match status" value="1"/>
</dbReference>
<keyword evidence="2 4" id="KW-0808">Transferase</keyword>
<dbReference type="InterPro" id="IPR015421">
    <property type="entry name" value="PyrdxlP-dep_Trfase_major"/>
</dbReference>
<dbReference type="AlphaFoldDB" id="A0AAF0DH76"/>
<dbReference type="PANTHER" id="PTHR13693">
    <property type="entry name" value="CLASS II AMINOTRANSFERASE/8-AMINO-7-OXONONANOATE SYNTHASE"/>
    <property type="match status" value="1"/>
</dbReference>
<protein>
    <submittedName>
        <fullName evidence="4">Serine palmitoyltransferase</fullName>
        <ecNumber evidence="4">2.3.1.50</ecNumber>
    </submittedName>
</protein>
<evidence type="ECO:0000313" key="4">
    <source>
        <dbReference type="EMBL" id="WEW58144.1"/>
    </source>
</evidence>
<dbReference type="EC" id="2.3.1.50" evidence="4"/>
<organism evidence="4 5">
    <name type="scientific">Emydomyces testavorans</name>
    <dbReference type="NCBI Taxonomy" id="2070801"/>
    <lineage>
        <taxon>Eukaryota</taxon>
        <taxon>Fungi</taxon>
        <taxon>Dikarya</taxon>
        <taxon>Ascomycota</taxon>
        <taxon>Pezizomycotina</taxon>
        <taxon>Eurotiomycetes</taxon>
        <taxon>Eurotiomycetidae</taxon>
        <taxon>Onygenales</taxon>
        <taxon>Nannizziopsiaceae</taxon>
        <taxon>Emydomyces</taxon>
    </lineage>
</organism>
<gene>
    <name evidence="4" type="ORF">PRK78_003611</name>
</gene>
<dbReference type="InterPro" id="IPR004839">
    <property type="entry name" value="Aminotransferase_I/II_large"/>
</dbReference>
<feature type="domain" description="Aminotransferase class I/classII large" evidence="3">
    <location>
        <begin position="158"/>
        <end position="455"/>
    </location>
</feature>
<dbReference type="InterPro" id="IPR050087">
    <property type="entry name" value="AON_synthase_class-II"/>
</dbReference>
<dbReference type="GO" id="GO:0004758">
    <property type="term" value="F:serine C-palmitoyltransferase activity"/>
    <property type="evidence" value="ECO:0007669"/>
    <property type="project" value="UniProtKB-EC"/>
</dbReference>
<dbReference type="Proteomes" id="UP001219355">
    <property type="component" value="Chromosome 2"/>
</dbReference>
<dbReference type="Gene3D" id="3.40.640.10">
    <property type="entry name" value="Type I PLP-dependent aspartate aminotransferase-like (Major domain)"/>
    <property type="match status" value="1"/>
</dbReference>
<name>A0AAF0DH76_9EURO</name>
<accession>A0AAF0DH76</accession>
<dbReference type="PANTHER" id="PTHR13693:SF3">
    <property type="entry name" value="LD36009P"/>
    <property type="match status" value="1"/>
</dbReference>
<evidence type="ECO:0000256" key="1">
    <source>
        <dbReference type="ARBA" id="ARBA00001933"/>
    </source>
</evidence>
<dbReference type="InterPro" id="IPR015424">
    <property type="entry name" value="PyrdxlP-dep_Trfase"/>
</dbReference>
<dbReference type="InterPro" id="IPR015422">
    <property type="entry name" value="PyrdxlP-dep_Trfase_small"/>
</dbReference>
<dbReference type="EMBL" id="CP120628">
    <property type="protein sequence ID" value="WEW58144.1"/>
    <property type="molecule type" value="Genomic_DNA"/>
</dbReference>
<evidence type="ECO:0000259" key="3">
    <source>
        <dbReference type="Pfam" id="PF00155"/>
    </source>
</evidence>
<dbReference type="Gene3D" id="3.90.1150.10">
    <property type="entry name" value="Aspartate Aminotransferase, domain 1"/>
    <property type="match status" value="1"/>
</dbReference>
<keyword evidence="4" id="KW-0012">Acyltransferase</keyword>